<dbReference type="PANTHER" id="PTHR10133:SF62">
    <property type="entry name" value="DNA POLYMERASE THETA"/>
    <property type="match status" value="1"/>
</dbReference>
<evidence type="ECO:0000313" key="10">
    <source>
        <dbReference type="EMBL" id="HFN00099.1"/>
    </source>
</evidence>
<dbReference type="CDD" id="cd06142">
    <property type="entry name" value="RNaseD_exo"/>
    <property type="match status" value="1"/>
</dbReference>
<protein>
    <recommendedName>
        <fullName evidence="3">DNA polymerase I</fullName>
        <ecNumber evidence="2">2.7.7.7</ecNumber>
    </recommendedName>
</protein>
<reference evidence="10" key="1">
    <citation type="journal article" date="2020" name="mSystems">
        <title>Genome- and Community-Level Interaction Insights into Carbon Utilization and Element Cycling Functions of Hydrothermarchaeota in Hydrothermal Sediment.</title>
        <authorList>
            <person name="Zhou Z."/>
            <person name="Liu Y."/>
            <person name="Xu W."/>
            <person name="Pan J."/>
            <person name="Luo Z.H."/>
            <person name="Li M."/>
        </authorList>
    </citation>
    <scope>NUCLEOTIDE SEQUENCE [LARGE SCALE GENOMIC DNA]</scope>
    <source>
        <strain evidence="10">SpSt-418</strain>
    </source>
</reference>
<dbReference type="SMART" id="SM00474">
    <property type="entry name" value="35EXOc"/>
    <property type="match status" value="1"/>
</dbReference>
<evidence type="ECO:0000256" key="1">
    <source>
        <dbReference type="ARBA" id="ARBA00007705"/>
    </source>
</evidence>
<dbReference type="PANTHER" id="PTHR10133">
    <property type="entry name" value="DNA POLYMERASE I"/>
    <property type="match status" value="1"/>
</dbReference>
<comment type="catalytic activity">
    <reaction evidence="7">
        <text>DNA(n) + a 2'-deoxyribonucleoside 5'-triphosphate = DNA(n+1) + diphosphate</text>
        <dbReference type="Rhea" id="RHEA:22508"/>
        <dbReference type="Rhea" id="RHEA-COMP:17339"/>
        <dbReference type="Rhea" id="RHEA-COMP:17340"/>
        <dbReference type="ChEBI" id="CHEBI:33019"/>
        <dbReference type="ChEBI" id="CHEBI:61560"/>
        <dbReference type="ChEBI" id="CHEBI:173112"/>
        <dbReference type="EC" id="2.7.7.7"/>
    </reaction>
</comment>
<dbReference type="GO" id="GO:0003887">
    <property type="term" value="F:DNA-directed DNA polymerase activity"/>
    <property type="evidence" value="ECO:0007669"/>
    <property type="project" value="UniProtKB-KW"/>
</dbReference>
<keyword evidence="10" id="KW-0269">Exonuclease</keyword>
<comment type="caution">
    <text evidence="10">The sequence shown here is derived from an EMBL/GenBank/DDBJ whole genome shotgun (WGS) entry which is preliminary data.</text>
</comment>
<dbReference type="AlphaFoldDB" id="A0A7C3PIV0"/>
<evidence type="ECO:0000256" key="4">
    <source>
        <dbReference type="ARBA" id="ARBA00022679"/>
    </source>
</evidence>
<dbReference type="GO" id="GO:0008408">
    <property type="term" value="F:3'-5' exonuclease activity"/>
    <property type="evidence" value="ECO:0007669"/>
    <property type="project" value="InterPro"/>
</dbReference>
<comment type="similarity">
    <text evidence="1">Belongs to the DNA polymerase type-A family.</text>
</comment>
<dbReference type="EC" id="2.7.7.7" evidence="2"/>
<dbReference type="InterPro" id="IPR002562">
    <property type="entry name" value="3'-5'_exonuclease_dom"/>
</dbReference>
<dbReference type="InterPro" id="IPR019760">
    <property type="entry name" value="DNA-dir_DNA_pol_A_CS"/>
</dbReference>
<evidence type="ECO:0000256" key="2">
    <source>
        <dbReference type="ARBA" id="ARBA00012417"/>
    </source>
</evidence>
<evidence type="ECO:0000259" key="8">
    <source>
        <dbReference type="SMART" id="SM00474"/>
    </source>
</evidence>
<keyword evidence="4" id="KW-0808">Transferase</keyword>
<dbReference type="Pfam" id="PF01612">
    <property type="entry name" value="DNA_pol_A_exo1"/>
    <property type="match status" value="1"/>
</dbReference>
<dbReference type="InterPro" id="IPR002298">
    <property type="entry name" value="DNA_polymerase_A"/>
</dbReference>
<keyword evidence="5" id="KW-0548">Nucleotidyltransferase</keyword>
<evidence type="ECO:0000256" key="6">
    <source>
        <dbReference type="ARBA" id="ARBA00022932"/>
    </source>
</evidence>
<dbReference type="GO" id="GO:0006302">
    <property type="term" value="P:double-strand break repair"/>
    <property type="evidence" value="ECO:0007669"/>
    <property type="project" value="TreeGrafter"/>
</dbReference>
<dbReference type="InterPro" id="IPR036397">
    <property type="entry name" value="RNaseH_sf"/>
</dbReference>
<proteinExistence type="inferred from homology"/>
<dbReference type="NCBIfam" id="NF011539">
    <property type="entry name" value="PRK14975.1-3"/>
    <property type="match status" value="1"/>
</dbReference>
<dbReference type="EMBL" id="DSRU01000292">
    <property type="protein sequence ID" value="HFN00099.1"/>
    <property type="molecule type" value="Genomic_DNA"/>
</dbReference>
<dbReference type="GO" id="GO:0006261">
    <property type="term" value="P:DNA-templated DNA replication"/>
    <property type="evidence" value="ECO:0007669"/>
    <property type="project" value="InterPro"/>
</dbReference>
<dbReference type="Gene3D" id="3.30.420.10">
    <property type="entry name" value="Ribonuclease H-like superfamily/Ribonuclease H"/>
    <property type="match status" value="1"/>
</dbReference>
<evidence type="ECO:0000256" key="7">
    <source>
        <dbReference type="ARBA" id="ARBA00049244"/>
    </source>
</evidence>
<dbReference type="SUPFAM" id="SSF56672">
    <property type="entry name" value="DNA/RNA polymerases"/>
    <property type="match status" value="1"/>
</dbReference>
<dbReference type="InterPro" id="IPR012337">
    <property type="entry name" value="RNaseH-like_sf"/>
</dbReference>
<dbReference type="GO" id="GO:0003677">
    <property type="term" value="F:DNA binding"/>
    <property type="evidence" value="ECO:0007669"/>
    <property type="project" value="InterPro"/>
</dbReference>
<keyword evidence="10" id="KW-0540">Nuclease</keyword>
<name>A0A7C3PIV0_9CYAN</name>
<dbReference type="SUPFAM" id="SSF53098">
    <property type="entry name" value="Ribonuclease H-like"/>
    <property type="match status" value="1"/>
</dbReference>
<sequence>MSASRTHSHLKDGTYQLIKSGKELESALCWRSLAGGESLEQFSAIGLDCETTGLDPHIHTIRLIQLAVPDQPVMLIDLSQIVSCDRHPLQQLLSSPVLKITHNGKFDWQFLAQAGLQPAPPFFDTQLAYRVLTAGLKTSLSLQTLAQKLLNIELDKTQQVSDWSQPLTSKQLQYAALDAAILLKLYPILVKKLERSHLLKIAQLEFHCMPAVAQMELNGMLLDLSRWKRLGAKLESDRDVALHQLSQLRIAGNAQMSLLPEMTDTINPNSPQQVLAALQAFGIPVNSTNQKELVPLAKQYPVIRALLDYRHLSKITATFADSLPKHIHPVTARIHPTYYQLGARSGRFSCRNPPLQTIPRDAAARTCFVAAPGYRIVRADYSQIELRIVARLSGDAQMQRAYRRGEDLHRLTAALVTGKAIDAVSEEDRRLAKAINFGLIYGMGAAKLQSYAEMKYGVTLSLEEAKAFRKRFFEVYTGVAEWHETIKRSYIRGTKQSRTLAGRRRRWAGKPRLAELLNHPVQGLNADITKLALVKLNKVLAETGAKLICTIHDEILLECLVAEAKHISYLLHCCMVAAARKFLHPIPVVLDIKVSASWGGDEA</sequence>
<gene>
    <name evidence="10" type="ORF">ENR64_20540</name>
</gene>
<accession>A0A7C3PIV0</accession>
<organism evidence="10">
    <name type="scientific">Oscillatoriales cyanobacterium SpSt-418</name>
    <dbReference type="NCBI Taxonomy" id="2282169"/>
    <lineage>
        <taxon>Bacteria</taxon>
        <taxon>Bacillati</taxon>
        <taxon>Cyanobacteriota</taxon>
        <taxon>Cyanophyceae</taxon>
        <taxon>Oscillatoriophycideae</taxon>
        <taxon>Oscillatoriales</taxon>
    </lineage>
</organism>
<evidence type="ECO:0000256" key="5">
    <source>
        <dbReference type="ARBA" id="ARBA00022695"/>
    </source>
</evidence>
<dbReference type="Gene3D" id="1.20.1060.10">
    <property type="entry name" value="Taq DNA Polymerase, Chain T, domain 4"/>
    <property type="match status" value="1"/>
</dbReference>
<keyword evidence="6" id="KW-0239">DNA-directed DNA polymerase</keyword>
<dbReference type="InterPro" id="IPR043502">
    <property type="entry name" value="DNA/RNA_pol_sf"/>
</dbReference>
<dbReference type="Pfam" id="PF00476">
    <property type="entry name" value="DNA_pol_A"/>
    <property type="match status" value="1"/>
</dbReference>
<evidence type="ECO:0000256" key="3">
    <source>
        <dbReference type="ARBA" id="ARBA00020311"/>
    </source>
</evidence>
<dbReference type="Gene3D" id="1.10.150.20">
    <property type="entry name" value="5' to 3' exonuclease, C-terminal subdomain"/>
    <property type="match status" value="1"/>
</dbReference>
<dbReference type="Gene3D" id="3.30.70.370">
    <property type="match status" value="1"/>
</dbReference>
<keyword evidence="10" id="KW-0378">Hydrolase</keyword>
<dbReference type="InterPro" id="IPR001098">
    <property type="entry name" value="DNA-dir_DNA_pol_A_palm_dom"/>
</dbReference>
<feature type="domain" description="DNA-directed DNA polymerase family A palm" evidence="9">
    <location>
        <begin position="361"/>
        <end position="563"/>
    </location>
</feature>
<evidence type="ECO:0000259" key="9">
    <source>
        <dbReference type="SMART" id="SM00482"/>
    </source>
</evidence>
<dbReference type="SMART" id="SM00482">
    <property type="entry name" value="POLAc"/>
    <property type="match status" value="1"/>
</dbReference>
<dbReference type="PRINTS" id="PR00868">
    <property type="entry name" value="DNAPOLI"/>
</dbReference>
<feature type="domain" description="3'-5' exonuclease" evidence="8">
    <location>
        <begin position="15"/>
        <end position="194"/>
    </location>
</feature>
<dbReference type="PROSITE" id="PS00447">
    <property type="entry name" value="DNA_POLYMERASE_A"/>
    <property type="match status" value="1"/>
</dbReference>